<protein>
    <submittedName>
        <fullName evidence="1">Uncharacterized protein</fullName>
    </submittedName>
</protein>
<keyword evidence="2" id="KW-1185">Reference proteome</keyword>
<reference evidence="1 2" key="1">
    <citation type="submission" date="2024-09" db="EMBL/GenBank/DDBJ databases">
        <authorList>
            <person name="Sun Q."/>
            <person name="Mori K."/>
        </authorList>
    </citation>
    <scope>NUCLEOTIDE SEQUENCE [LARGE SCALE GENOMIC DNA]</scope>
    <source>
        <strain evidence="1 2">NCAIM B.02610</strain>
    </source>
</reference>
<sequence length="49" mass="5969">MERVMNVENLAKDFESKLNRNLRENEVEFIKWMIKTVTRQSHLSHHTNN</sequence>
<comment type="caution">
    <text evidence="1">The sequence shown here is derived from an EMBL/GenBank/DDBJ whole genome shotgun (WGS) entry which is preliminary data.</text>
</comment>
<evidence type="ECO:0000313" key="2">
    <source>
        <dbReference type="Proteomes" id="UP001589838"/>
    </source>
</evidence>
<dbReference type="Proteomes" id="UP001589838">
    <property type="component" value="Unassembled WGS sequence"/>
</dbReference>
<accession>A0ABV6KNW9</accession>
<dbReference type="RefSeq" id="WP_335961974.1">
    <property type="nucleotide sequence ID" value="NZ_JAXBLX010000022.1"/>
</dbReference>
<name>A0ABV6KNW9_9BACI</name>
<dbReference type="EMBL" id="JBHLUX010000094">
    <property type="protein sequence ID" value="MFC0473506.1"/>
    <property type="molecule type" value="Genomic_DNA"/>
</dbReference>
<gene>
    <name evidence="1" type="ORF">ACFFHM_24090</name>
</gene>
<organism evidence="1 2">
    <name type="scientific">Halalkalibacter kiskunsagensis</name>
    <dbReference type="NCBI Taxonomy" id="1548599"/>
    <lineage>
        <taxon>Bacteria</taxon>
        <taxon>Bacillati</taxon>
        <taxon>Bacillota</taxon>
        <taxon>Bacilli</taxon>
        <taxon>Bacillales</taxon>
        <taxon>Bacillaceae</taxon>
        <taxon>Halalkalibacter</taxon>
    </lineage>
</organism>
<evidence type="ECO:0000313" key="1">
    <source>
        <dbReference type="EMBL" id="MFC0473506.1"/>
    </source>
</evidence>
<proteinExistence type="predicted"/>